<dbReference type="AlphaFoldDB" id="A0A1V2VVE4"/>
<evidence type="ECO:0008006" key="4">
    <source>
        <dbReference type="Google" id="ProtNLM"/>
    </source>
</evidence>
<evidence type="ECO:0000313" key="2">
    <source>
        <dbReference type="EMBL" id="ONU77736.1"/>
    </source>
</evidence>
<dbReference type="RefSeq" id="WP_077176614.1">
    <property type="nucleotide sequence ID" value="NZ_MUTB01000063.1"/>
</dbReference>
<protein>
    <recommendedName>
        <fullName evidence="4">Toxin-antitoxin system HicB family antitoxin</fullName>
    </recommendedName>
</protein>
<feature type="region of interest" description="Disordered" evidence="1">
    <location>
        <begin position="1"/>
        <end position="28"/>
    </location>
</feature>
<gene>
    <name evidence="2" type="ORF">A8E72_30575</name>
</gene>
<evidence type="ECO:0000313" key="3">
    <source>
        <dbReference type="Proteomes" id="UP000188543"/>
    </source>
</evidence>
<comment type="caution">
    <text evidence="2">The sequence shown here is derived from an EMBL/GenBank/DDBJ whole genome shotgun (WGS) entry which is preliminary data.</text>
</comment>
<evidence type="ECO:0000256" key="1">
    <source>
        <dbReference type="SAM" id="MobiDB-lite"/>
    </source>
</evidence>
<dbReference type="Proteomes" id="UP000188543">
    <property type="component" value="Unassembled WGS sequence"/>
</dbReference>
<reference evidence="2 3" key="1">
    <citation type="submission" date="2016-08" db="EMBL/GenBank/DDBJ databases">
        <authorList>
            <person name="Seilhamer J.J."/>
        </authorList>
    </citation>
    <scope>NUCLEOTIDE SEQUENCE [LARGE SCALE GENOMIC DNA]</scope>
    <source>
        <strain evidence="2 3">VC14762</strain>
    </source>
</reference>
<sequence length="68" mass="7539">MTMKTDEAPAAKPKRTPAKQKPQDKRSLSVRLVEPLHARMIAHCESIGIPASSYIISLIEADLRKQGK</sequence>
<proteinExistence type="predicted"/>
<dbReference type="EMBL" id="MUTJ01000092">
    <property type="protein sequence ID" value="ONU77736.1"/>
    <property type="molecule type" value="Genomic_DNA"/>
</dbReference>
<accession>A0A1V2VVE4</accession>
<name>A0A1V2VVE4_9BURK</name>
<organism evidence="2 3">
    <name type="scientific">Burkholderia cenocepacia</name>
    <dbReference type="NCBI Taxonomy" id="95486"/>
    <lineage>
        <taxon>Bacteria</taxon>
        <taxon>Pseudomonadati</taxon>
        <taxon>Pseudomonadota</taxon>
        <taxon>Betaproteobacteria</taxon>
        <taxon>Burkholderiales</taxon>
        <taxon>Burkholderiaceae</taxon>
        <taxon>Burkholderia</taxon>
        <taxon>Burkholderia cepacia complex</taxon>
    </lineage>
</organism>